<feature type="region of interest" description="Disordered" evidence="7">
    <location>
        <begin position="735"/>
        <end position="756"/>
    </location>
</feature>
<reference evidence="9" key="1">
    <citation type="journal article" date="2021" name="Proc. Natl. Acad. Sci. U.S.A.">
        <title>Three genomes in the algal genus Volvox reveal the fate of a haploid sex-determining region after a transition to homothallism.</title>
        <authorList>
            <person name="Yamamoto K."/>
            <person name="Hamaji T."/>
            <person name="Kawai-Toyooka H."/>
            <person name="Matsuzaki R."/>
            <person name="Takahashi F."/>
            <person name="Nishimura Y."/>
            <person name="Kawachi M."/>
            <person name="Noguchi H."/>
            <person name="Minakuchi Y."/>
            <person name="Umen J.G."/>
            <person name="Toyoda A."/>
            <person name="Nozaki H."/>
        </authorList>
    </citation>
    <scope>NUCLEOTIDE SEQUENCE</scope>
    <source>
        <strain evidence="9">NIES-3780</strain>
    </source>
</reference>
<dbReference type="GO" id="GO:0042393">
    <property type="term" value="F:histone binding"/>
    <property type="evidence" value="ECO:0007669"/>
    <property type="project" value="TreeGrafter"/>
</dbReference>
<dbReference type="InterPro" id="IPR019787">
    <property type="entry name" value="Znf_PHD-finger"/>
</dbReference>
<feature type="coiled-coil region" evidence="6">
    <location>
        <begin position="803"/>
        <end position="859"/>
    </location>
</feature>
<feature type="compositionally biased region" description="Basic and acidic residues" evidence="7">
    <location>
        <begin position="64"/>
        <end position="88"/>
    </location>
</feature>
<dbReference type="SUPFAM" id="SSF57903">
    <property type="entry name" value="FYVE/PHD zinc finger"/>
    <property type="match status" value="1"/>
</dbReference>
<dbReference type="PANTHER" id="PTHR12706">
    <property type="entry name" value="STRAWBERRY NOTCH-RELATED"/>
    <property type="match status" value="1"/>
</dbReference>
<feature type="region of interest" description="Disordered" evidence="7">
    <location>
        <begin position="1577"/>
        <end position="1738"/>
    </location>
</feature>
<dbReference type="PANTHER" id="PTHR12706:SF30">
    <property type="entry name" value="PROTEIN STRAWBERRY NOTCH-RELATED"/>
    <property type="match status" value="1"/>
</dbReference>
<evidence type="ECO:0000256" key="5">
    <source>
        <dbReference type="PROSITE-ProRule" id="PRU00146"/>
    </source>
</evidence>
<feature type="compositionally biased region" description="Low complexity" evidence="7">
    <location>
        <begin position="996"/>
        <end position="1015"/>
    </location>
</feature>
<feature type="compositionally biased region" description="Acidic residues" evidence="7">
    <location>
        <begin position="1268"/>
        <end position="1297"/>
    </location>
</feature>
<feature type="compositionally biased region" description="Acidic residues" evidence="7">
    <location>
        <begin position="984"/>
        <end position="994"/>
    </location>
</feature>
<dbReference type="Pfam" id="PF13872">
    <property type="entry name" value="AAA_34"/>
    <property type="match status" value="2"/>
</dbReference>
<feature type="region of interest" description="Disordered" evidence="7">
    <location>
        <begin position="2264"/>
        <end position="2329"/>
    </location>
</feature>
<proteinExistence type="inferred from homology"/>
<feature type="compositionally biased region" description="Low complexity" evidence="7">
    <location>
        <begin position="2310"/>
        <end position="2319"/>
    </location>
</feature>
<feature type="compositionally biased region" description="Low complexity" evidence="7">
    <location>
        <begin position="925"/>
        <end position="937"/>
    </location>
</feature>
<dbReference type="GO" id="GO:0008270">
    <property type="term" value="F:zinc ion binding"/>
    <property type="evidence" value="ECO:0007669"/>
    <property type="project" value="UniProtKB-KW"/>
</dbReference>
<feature type="compositionally biased region" description="Acidic residues" evidence="7">
    <location>
        <begin position="1473"/>
        <end position="1507"/>
    </location>
</feature>
<keyword evidence="6" id="KW-0175">Coiled coil</keyword>
<feature type="compositionally biased region" description="Low complexity" evidence="7">
    <location>
        <begin position="1038"/>
        <end position="1047"/>
    </location>
</feature>
<feature type="compositionally biased region" description="Low complexity" evidence="7">
    <location>
        <begin position="1221"/>
        <end position="1232"/>
    </location>
</feature>
<dbReference type="Gene3D" id="3.40.50.300">
    <property type="entry name" value="P-loop containing nucleotide triphosphate hydrolases"/>
    <property type="match status" value="1"/>
</dbReference>
<dbReference type="Pfam" id="PF00628">
    <property type="entry name" value="PHD"/>
    <property type="match status" value="1"/>
</dbReference>
<feature type="region of interest" description="Disordered" evidence="7">
    <location>
        <begin position="923"/>
        <end position="1302"/>
    </location>
</feature>
<keyword evidence="3 5" id="KW-0863">Zinc-finger</keyword>
<keyword evidence="2" id="KW-0479">Metal-binding</keyword>
<dbReference type="InterPro" id="IPR001965">
    <property type="entry name" value="Znf_PHD"/>
</dbReference>
<dbReference type="Pfam" id="PF13871">
    <property type="entry name" value="Helicase_C_4"/>
    <property type="match status" value="1"/>
</dbReference>
<evidence type="ECO:0000256" key="3">
    <source>
        <dbReference type="ARBA" id="ARBA00022771"/>
    </source>
</evidence>
<feature type="domain" description="PHD-type" evidence="8">
    <location>
        <begin position="1298"/>
        <end position="1348"/>
    </location>
</feature>
<dbReference type="PROSITE" id="PS50016">
    <property type="entry name" value="ZF_PHD_2"/>
    <property type="match status" value="1"/>
</dbReference>
<sequence>MDDARQFARGWQILFTAFKDAGLSDEEAGLRANAEVNKALLQRVGRVMSAAQASATQPTYNQEQQERYRREQEQRLRREQERRREQQQHQEAAQANDEGGEEEGEGHVEIYEQYRPAKVTEGPPHPDAIVETASLASVTPPGITYKHHLQENLERNELSNAQLETVLYAFQRFQTRLPDGNRAGFFLGDGAGVGKGRQIAAVIKEFWTTGGRRVLWVSTSNDLRYDARRDLADLGVSEDNIPVYPPRKDNVPSGNLERLYPKGGVLFITYQLLVSKGSYKPPAASGGGKKGRSSGGSGAAAGTANGRARSRVGDVVDDEAMQRVLNHKRAEVRRLFGVGSRLHQIVSWLGGPKGDGECLIVLDECHKAKNLLDAAGNSSQTGLAVESLQDQLPNARVLYSSATGASEPNNLRYMVRLGSFGYPHIGDMINALNRSGLGALEMFCMGLKATGTYVSRTLSYKGAEFKTEELQVDPIFSVMYDRACALWSLVHNVLRALPKAKNLRGRDVKSGLFWGAHQRFFRQMLIASKVRRCADLAQDALERGMCVVIGLQSTGEANLNSAREAAAGTVGNGDDDNMDDFVSAPRMILYNFISQWLFHFTEPVHLLMSKKKMQHLQSEIYRACLEWKKQPTAAEEADTMMRLAKLEAAQEARAATRPAAGAGTGAAATAAAPAMGSPAAPSAYGTTPAAKPAPRYDELDGEDEDSIGVEIPYSDEDDVEYVSGVGAAAGAAAEAATRTAPAQESPRSESGNELEVVKERTLEEALAERRRCALLAGELIDLADGDCDAVDSEKDAERTKLLAQADAEEAAEAEAAIQRKREERRAKLEATLAEAREDADNARRNVQRLELAEKGLTDTENNATAVAGGGSAYGNAVASAATGRHGVMRAAAGVDSRSQKVPADVTDEGLLEDADCDKENAVEPAAGAARTGAAAVGSKPSGTIRRSVAAVVSSDGEEEDDVPIIAAARPNPAGLGRRRGAAVLDDDDDEEGPAEDGGAATAGDDQQQQQDVGVPDEAKNDDDDENELVVKCRRSGRSRAGTASVGAPQRCRGDSSEKCAPSGSSAAEEQRQSVSKKRSRSGTTAGGSTGTAGGTNQEEVLSAPIRSPRGAALKAAAKIAASSGGNKASKPPKGPSAPSGAADKVAGVKSRAVGVKVEPGTNGRVAAGTAGTNGANGSKRTVPDNNDDVIVISDSDEADEAQQKKQQKGPGSSRAKAGMQAKGPGKGATAGKVTVKEEPQSEENDGGKGKGSCKSSKTEAAKKGRPEEEQEEVEEEEETEASDEDEGEDEGESEGYDDTMCAKCGGGDLPDTILLCDICDEGYHMACLEPPLKAVPDGDWHCPSCSTKKAAKTHGKGKTASGTAAVAGQKRKAPEDSGPKAAGGGSSKSTKACKASKPIAEDTEDGTDEDEVEEAAGHDAKRRKSSAGGKVAVAATTGTKSSDRKGVTAAAKVGAKCAKAPAVGKGRQRAVVEDDEEEGSDDDESSDEELSEESAESEDDSDDDDFVAEGNRAGAKRSGRLQRTAPQRAGRGRPARGAAAWSESDSDEGDEDDVAGSGGRGLPANMLKIRMQLRAARQRLKEAEQRLSTAQRNLAEYERAAAADRRENGGTNGGGQVSNSTSSSSGDEDSDAGAIARRGPRGGAEPPAVYRHAAKSKPLDKIPKTWKAGKGKDSGRRRRSADSDNEDSDSDDADGSSSGVSLEDEEDDSSEGEEVELVEEDGRGQGRGRGQEVGGSALPPELRKCRAMLLRLLEAQELPLNPLDQLTELMGGESKVAEMTGRKVLQVRTDEGRIVCKQRRDDEAQKMVNMAEKNDFMNGRKLVAIISDAASTGISLQADRRVPNQRRRFHITLELPWSADKAIQQFGRSHRSNQTSAPEYCLLVTKCGGEYRFAGAVAKRLTSLGALLRGDRRALGASSDLKPYDVDNKYGEQAVGRVLECVSSGVHNVAGAKVGELPSDLLPPAAAATPPGSNARMTAFLQHMQRCLKTMGLLTDVGGMLMVEKKDTNTSVVKFLNRLLGLQLRDQDLMFQYFFGIMESLIKQARSAGDYEEGVLNLANSSVEVVQERAIHVDAPTGAATTYIELDVDDGLSFEQARQALDLALADMKSENAPPEAMNRVGFYVSRRNPNVGGTGHPLVILATALRRTILTSRAALQYRIQRPNQVKGHIFTQYELDEKYRKVDLGEGEKHWKFWYHYLDRGCLHGNDCVRRTRDGKCNFGSRFYCLHLVSGALLPVLRKLFDTVLRNGSTRKAVPRVARVLIKDQGESTQNQRRQRRGQQQQQRGAAGGSTVGAGAGSGGNTAGGSAGASAGTSTAGPGSGRPDGRVVVGLSLTDRDAQAFVEAVTM</sequence>
<dbReference type="GO" id="GO:0006355">
    <property type="term" value="P:regulation of DNA-templated transcription"/>
    <property type="evidence" value="ECO:0007669"/>
    <property type="project" value="InterPro"/>
</dbReference>
<dbReference type="CDD" id="cd15543">
    <property type="entry name" value="PHD_RSF1"/>
    <property type="match status" value="1"/>
</dbReference>
<feature type="compositionally biased region" description="Low complexity" evidence="7">
    <location>
        <begin position="1387"/>
        <end position="1397"/>
    </location>
</feature>
<name>A0A8J4BN90_9CHLO</name>
<feature type="compositionally biased region" description="Acidic residues" evidence="7">
    <location>
        <begin position="1544"/>
        <end position="1554"/>
    </location>
</feature>
<feature type="compositionally biased region" description="Low complexity" evidence="7">
    <location>
        <begin position="1358"/>
        <end position="1368"/>
    </location>
</feature>
<feature type="compositionally biased region" description="Basic and acidic residues" evidence="7">
    <location>
        <begin position="1256"/>
        <end position="1267"/>
    </location>
</feature>
<comment type="similarity">
    <text evidence="1">Belongs to the SBNO family.</text>
</comment>
<feature type="compositionally biased region" description="Low complexity" evidence="7">
    <location>
        <begin position="1632"/>
        <end position="1648"/>
    </location>
</feature>
<feature type="compositionally biased region" description="Basic and acidic residues" evidence="7">
    <location>
        <begin position="1595"/>
        <end position="1608"/>
    </location>
</feature>
<dbReference type="Pfam" id="PF25373">
    <property type="entry name" value="SBNO"/>
    <property type="match status" value="1"/>
</dbReference>
<feature type="compositionally biased region" description="Low complexity" evidence="7">
    <location>
        <begin position="1426"/>
        <end position="1440"/>
    </location>
</feature>
<evidence type="ECO:0000256" key="7">
    <source>
        <dbReference type="SAM" id="MobiDB-lite"/>
    </source>
</evidence>
<feature type="compositionally biased region" description="Acidic residues" evidence="7">
    <location>
        <begin position="1702"/>
        <end position="1719"/>
    </location>
</feature>
<feature type="region of interest" description="Disordered" evidence="7">
    <location>
        <begin position="51"/>
        <end position="105"/>
    </location>
</feature>
<gene>
    <name evidence="9" type="ORF">Vafri_18816</name>
</gene>
<feature type="compositionally biased region" description="Gly residues" evidence="7">
    <location>
        <begin position="285"/>
        <end position="299"/>
    </location>
</feature>
<feature type="compositionally biased region" description="Gly residues" evidence="7">
    <location>
        <begin position="1084"/>
        <end position="1093"/>
    </location>
</feature>
<feature type="region of interest" description="Disordered" evidence="7">
    <location>
        <begin position="281"/>
        <end position="313"/>
    </location>
</feature>
<feature type="compositionally biased region" description="Low complexity" evidence="7">
    <location>
        <begin position="1447"/>
        <end position="1465"/>
    </location>
</feature>
<dbReference type="EMBL" id="BNCO01000071">
    <property type="protein sequence ID" value="GIL64961.1"/>
    <property type="molecule type" value="Genomic_DNA"/>
</dbReference>
<dbReference type="SUPFAM" id="SSF52540">
    <property type="entry name" value="P-loop containing nucleoside triphosphate hydrolases"/>
    <property type="match status" value="2"/>
</dbReference>
<dbReference type="InterPro" id="IPR057332">
    <property type="entry name" value="SBNO_a/b_dom"/>
</dbReference>
<feature type="region of interest" description="Disordered" evidence="7">
    <location>
        <begin position="675"/>
        <end position="702"/>
    </location>
</feature>
<feature type="compositionally biased region" description="Acidic residues" evidence="7">
    <location>
        <begin position="1401"/>
        <end position="1414"/>
    </location>
</feature>
<dbReference type="GO" id="GO:0005634">
    <property type="term" value="C:nucleus"/>
    <property type="evidence" value="ECO:0007669"/>
    <property type="project" value="TreeGrafter"/>
</dbReference>
<keyword evidence="10" id="KW-1185">Reference proteome</keyword>
<accession>A0A8J4BN90</accession>
<evidence type="ECO:0000313" key="10">
    <source>
        <dbReference type="Proteomes" id="UP000747399"/>
    </source>
</evidence>
<evidence type="ECO:0000256" key="6">
    <source>
        <dbReference type="SAM" id="Coils"/>
    </source>
</evidence>
<feature type="compositionally biased region" description="Low complexity" evidence="7">
    <location>
        <begin position="1110"/>
        <end position="1142"/>
    </location>
</feature>
<dbReference type="InterPro" id="IPR039187">
    <property type="entry name" value="SNO_AAA"/>
</dbReference>
<keyword evidence="4" id="KW-0862">Zinc</keyword>
<evidence type="ECO:0000313" key="9">
    <source>
        <dbReference type="EMBL" id="GIL64961.1"/>
    </source>
</evidence>
<evidence type="ECO:0000256" key="2">
    <source>
        <dbReference type="ARBA" id="ARBA00022723"/>
    </source>
</evidence>
<evidence type="ECO:0000256" key="4">
    <source>
        <dbReference type="ARBA" id="ARBA00022833"/>
    </source>
</evidence>
<dbReference type="PROSITE" id="PS01359">
    <property type="entry name" value="ZF_PHD_1"/>
    <property type="match status" value="1"/>
</dbReference>
<organism evidence="9 10">
    <name type="scientific">Volvox africanus</name>
    <dbReference type="NCBI Taxonomy" id="51714"/>
    <lineage>
        <taxon>Eukaryota</taxon>
        <taxon>Viridiplantae</taxon>
        <taxon>Chlorophyta</taxon>
        <taxon>core chlorophytes</taxon>
        <taxon>Chlorophyceae</taxon>
        <taxon>CS clade</taxon>
        <taxon>Chlamydomonadales</taxon>
        <taxon>Volvocaceae</taxon>
        <taxon>Volvox</taxon>
    </lineage>
</organism>
<feature type="region of interest" description="Disordered" evidence="7">
    <location>
        <begin position="1346"/>
        <end position="1565"/>
    </location>
</feature>
<dbReference type="SMART" id="SM00249">
    <property type="entry name" value="PHD"/>
    <property type="match status" value="1"/>
</dbReference>
<protein>
    <recommendedName>
        <fullName evidence="8">PHD-type domain-containing protein</fullName>
    </recommendedName>
</protein>
<dbReference type="InterPro" id="IPR026741">
    <property type="entry name" value="SNO"/>
</dbReference>
<feature type="compositionally biased region" description="Polar residues" evidence="7">
    <location>
        <begin position="51"/>
        <end position="61"/>
    </location>
</feature>
<dbReference type="InterPro" id="IPR027417">
    <property type="entry name" value="P-loop_NTPase"/>
</dbReference>
<dbReference type="InterPro" id="IPR013083">
    <property type="entry name" value="Znf_RING/FYVE/PHD"/>
</dbReference>
<evidence type="ECO:0000259" key="8">
    <source>
        <dbReference type="PROSITE" id="PS50016"/>
    </source>
</evidence>
<feature type="compositionally biased region" description="Acidic residues" evidence="7">
    <location>
        <begin position="1683"/>
        <end position="1694"/>
    </location>
</feature>
<dbReference type="InterPro" id="IPR026937">
    <property type="entry name" value="SBNO_Helicase_C_dom"/>
</dbReference>
<dbReference type="GO" id="GO:0031490">
    <property type="term" value="F:chromatin DNA binding"/>
    <property type="evidence" value="ECO:0007669"/>
    <property type="project" value="TreeGrafter"/>
</dbReference>
<dbReference type="Gene3D" id="3.30.40.10">
    <property type="entry name" value="Zinc/RING finger domain, C3HC4 (zinc finger)"/>
    <property type="match status" value="1"/>
</dbReference>
<comment type="caution">
    <text evidence="9">The sequence shown here is derived from an EMBL/GenBank/DDBJ whole genome shotgun (WGS) entry which is preliminary data.</text>
</comment>
<evidence type="ECO:0000256" key="1">
    <source>
        <dbReference type="ARBA" id="ARBA00006992"/>
    </source>
</evidence>
<dbReference type="InterPro" id="IPR011011">
    <property type="entry name" value="Znf_FYVE_PHD"/>
</dbReference>
<feature type="compositionally biased region" description="Gly residues" evidence="7">
    <location>
        <begin position="2288"/>
        <end position="2309"/>
    </location>
</feature>
<dbReference type="Proteomes" id="UP000747399">
    <property type="component" value="Unassembled WGS sequence"/>
</dbReference>
<feature type="compositionally biased region" description="Low complexity" evidence="7">
    <location>
        <begin position="1160"/>
        <end position="1177"/>
    </location>
</feature>
<dbReference type="InterPro" id="IPR019786">
    <property type="entry name" value="Zinc_finger_PHD-type_CS"/>
</dbReference>